<evidence type="ECO:0000256" key="8">
    <source>
        <dbReference type="ARBA" id="ARBA00022989"/>
    </source>
</evidence>
<evidence type="ECO:0000313" key="14">
    <source>
        <dbReference type="EMBL" id="UBS91933.1"/>
    </source>
</evidence>
<gene>
    <name evidence="14" type="primary">ATP8</name>
</gene>
<comment type="subcellular location">
    <subcellularLocation>
        <location evidence="1 12">Mitochondrion membrane</location>
        <topology evidence="1 12">Single-pass membrane protein</topology>
    </subcellularLocation>
</comment>
<comment type="subunit">
    <text evidence="3">F-type ATPases have 2 components, CF(1) - the catalytic core - and CF(0) - the membrane proton channel.</text>
</comment>
<evidence type="ECO:0000256" key="5">
    <source>
        <dbReference type="ARBA" id="ARBA00022547"/>
    </source>
</evidence>
<comment type="similarity">
    <text evidence="2 12">Belongs to the ATPase protein 8 family.</text>
</comment>
<dbReference type="GO" id="GO:0045259">
    <property type="term" value="C:proton-transporting ATP synthase complex"/>
    <property type="evidence" value="ECO:0007669"/>
    <property type="project" value="UniProtKB-KW"/>
</dbReference>
<keyword evidence="8 13" id="KW-1133">Transmembrane helix</keyword>
<proteinExistence type="inferred from homology"/>
<dbReference type="InterPro" id="IPR001421">
    <property type="entry name" value="ATP8_metazoa"/>
</dbReference>
<evidence type="ECO:0000256" key="13">
    <source>
        <dbReference type="SAM" id="Phobius"/>
    </source>
</evidence>
<keyword evidence="6 12" id="KW-0812">Transmembrane</keyword>
<evidence type="ECO:0000256" key="12">
    <source>
        <dbReference type="RuleBase" id="RU003661"/>
    </source>
</evidence>
<keyword evidence="4 12" id="KW-0813">Transport</keyword>
<keyword evidence="7 12" id="KW-0375">Hydrogen ion transport</keyword>
<evidence type="ECO:0000256" key="1">
    <source>
        <dbReference type="ARBA" id="ARBA00004304"/>
    </source>
</evidence>
<evidence type="ECO:0000256" key="10">
    <source>
        <dbReference type="ARBA" id="ARBA00023128"/>
    </source>
</evidence>
<sequence>MPQMAPMWWTLLMLLFIIMMMIMMSLIYFNYTNKSKFNLKKNMNNMNWKW</sequence>
<dbReference type="GO" id="GO:0015986">
    <property type="term" value="P:proton motive force-driven ATP synthesis"/>
    <property type="evidence" value="ECO:0007669"/>
    <property type="project" value="InterPro"/>
</dbReference>
<organism evidence="14">
    <name type="scientific">Anagonalia melichari</name>
    <dbReference type="NCBI Taxonomy" id="700735"/>
    <lineage>
        <taxon>Eukaryota</taxon>
        <taxon>Metazoa</taxon>
        <taxon>Ecdysozoa</taxon>
        <taxon>Arthropoda</taxon>
        <taxon>Hexapoda</taxon>
        <taxon>Insecta</taxon>
        <taxon>Pterygota</taxon>
        <taxon>Neoptera</taxon>
        <taxon>Paraneoptera</taxon>
        <taxon>Hemiptera</taxon>
        <taxon>Auchenorrhyncha</taxon>
        <taxon>Membracoidea</taxon>
        <taxon>Cicadellidae</taxon>
        <taxon>Cicadellinae</taxon>
        <taxon>Cicadellini</taxon>
        <taxon>Anagonalia</taxon>
    </lineage>
</organism>
<evidence type="ECO:0000256" key="9">
    <source>
        <dbReference type="ARBA" id="ARBA00023065"/>
    </source>
</evidence>
<feature type="transmembrane region" description="Helical" evidence="13">
    <location>
        <begin position="6"/>
        <end position="31"/>
    </location>
</feature>
<protein>
    <recommendedName>
        <fullName evidence="12">ATP synthase complex subunit 8</fullName>
    </recommendedName>
</protein>
<keyword evidence="10 12" id="KW-0496">Mitochondrion</keyword>
<evidence type="ECO:0000256" key="7">
    <source>
        <dbReference type="ARBA" id="ARBA00022781"/>
    </source>
</evidence>
<name>A0A8K1HVL1_9HEMI</name>
<evidence type="ECO:0000256" key="4">
    <source>
        <dbReference type="ARBA" id="ARBA00022448"/>
    </source>
</evidence>
<keyword evidence="9 12" id="KW-0406">Ion transport</keyword>
<dbReference type="Pfam" id="PF00895">
    <property type="entry name" value="ATP-synt_8"/>
    <property type="match status" value="1"/>
</dbReference>
<evidence type="ECO:0000256" key="6">
    <source>
        <dbReference type="ARBA" id="ARBA00022692"/>
    </source>
</evidence>
<reference evidence="14" key="1">
    <citation type="submission" date="2020-06" db="EMBL/GenBank/DDBJ databases">
        <authorList>
            <person name="Zhong L."/>
            <person name="Yang M."/>
        </authorList>
    </citation>
    <scope>NUCLEOTIDE SEQUENCE</scope>
</reference>
<dbReference type="GO" id="GO:0031966">
    <property type="term" value="C:mitochondrial membrane"/>
    <property type="evidence" value="ECO:0007669"/>
    <property type="project" value="UniProtKB-SubCell"/>
</dbReference>
<evidence type="ECO:0000256" key="2">
    <source>
        <dbReference type="ARBA" id="ARBA00008892"/>
    </source>
</evidence>
<accession>A0A8K1HVL1</accession>
<keyword evidence="5 12" id="KW-0138">CF(0)</keyword>
<keyword evidence="11 13" id="KW-0472">Membrane</keyword>
<geneLocation type="mitochondrion" evidence="14"/>
<dbReference type="AlphaFoldDB" id="A0A8K1HVL1"/>
<dbReference type="GO" id="GO:0015078">
    <property type="term" value="F:proton transmembrane transporter activity"/>
    <property type="evidence" value="ECO:0007669"/>
    <property type="project" value="InterPro"/>
</dbReference>
<evidence type="ECO:0000256" key="11">
    <source>
        <dbReference type="ARBA" id="ARBA00023136"/>
    </source>
</evidence>
<evidence type="ECO:0000256" key="3">
    <source>
        <dbReference type="ARBA" id="ARBA00011291"/>
    </source>
</evidence>
<dbReference type="EMBL" id="MT642611">
    <property type="protein sequence ID" value="UBS91933.1"/>
    <property type="molecule type" value="Genomic_DNA"/>
</dbReference>